<feature type="transmembrane region" description="Helical" evidence="8">
    <location>
        <begin position="95"/>
        <end position="113"/>
    </location>
</feature>
<evidence type="ECO:0000259" key="9">
    <source>
        <dbReference type="Pfam" id="PF13515"/>
    </source>
</evidence>
<feature type="region of interest" description="Disordered" evidence="7">
    <location>
        <begin position="632"/>
        <end position="651"/>
    </location>
</feature>
<evidence type="ECO:0000256" key="2">
    <source>
        <dbReference type="ARBA" id="ARBA00022475"/>
    </source>
</evidence>
<dbReference type="Proteomes" id="UP000186883">
    <property type="component" value="Unassembled WGS sequence"/>
</dbReference>
<feature type="transmembrane region" description="Helical" evidence="8">
    <location>
        <begin position="422"/>
        <end position="455"/>
    </location>
</feature>
<keyword evidence="13" id="KW-1185">Reference proteome</keyword>
<evidence type="ECO:0000256" key="6">
    <source>
        <dbReference type="ARBA" id="ARBA00043993"/>
    </source>
</evidence>
<feature type="transmembrane region" description="Helical" evidence="8">
    <location>
        <begin position="46"/>
        <end position="63"/>
    </location>
</feature>
<keyword evidence="5 8" id="KW-0472">Membrane</keyword>
<evidence type="ECO:0000256" key="3">
    <source>
        <dbReference type="ARBA" id="ARBA00022692"/>
    </source>
</evidence>
<feature type="compositionally biased region" description="Acidic residues" evidence="7">
    <location>
        <begin position="343"/>
        <end position="353"/>
    </location>
</feature>
<comment type="caution">
    <text evidence="10">The sequence shown here is derived from an EMBL/GenBank/DDBJ whole genome shotgun (WGS) entry which is preliminary data.</text>
</comment>
<comment type="similarity">
    <text evidence="6">Belongs to the YccS/YhfK family.</text>
</comment>
<evidence type="ECO:0000256" key="1">
    <source>
        <dbReference type="ARBA" id="ARBA00004651"/>
    </source>
</evidence>
<evidence type="ECO:0000256" key="5">
    <source>
        <dbReference type="ARBA" id="ARBA00023136"/>
    </source>
</evidence>
<dbReference type="Pfam" id="PF13515">
    <property type="entry name" value="FUSC_2"/>
    <property type="match status" value="1"/>
</dbReference>
<evidence type="ECO:0000256" key="4">
    <source>
        <dbReference type="ARBA" id="ARBA00022989"/>
    </source>
</evidence>
<protein>
    <recommendedName>
        <fullName evidence="9">Integral membrane bound transporter domain-containing protein</fullName>
    </recommendedName>
</protein>
<reference evidence="10 12" key="1">
    <citation type="submission" date="2015-12" db="EMBL/GenBank/DDBJ databases">
        <title>Amycolatopsis regifaucium genome sequencing and assembly.</title>
        <authorList>
            <person name="Mayilraj S."/>
        </authorList>
    </citation>
    <scope>NUCLEOTIDE SEQUENCE [LARGE SCALE GENOMIC DNA]</scope>
    <source>
        <strain evidence="10 12">GY080</strain>
    </source>
</reference>
<feature type="transmembrane region" description="Helical" evidence="8">
    <location>
        <begin position="20"/>
        <end position="40"/>
    </location>
</feature>
<evidence type="ECO:0000256" key="7">
    <source>
        <dbReference type="SAM" id="MobiDB-lite"/>
    </source>
</evidence>
<dbReference type="GO" id="GO:0005886">
    <property type="term" value="C:plasma membrane"/>
    <property type="evidence" value="ECO:0007669"/>
    <property type="project" value="UniProtKB-SubCell"/>
</dbReference>
<feature type="domain" description="Integral membrane bound transporter" evidence="9">
    <location>
        <begin position="378"/>
        <end position="503"/>
    </location>
</feature>
<evidence type="ECO:0000313" key="11">
    <source>
        <dbReference type="EMBL" id="OKA05180.1"/>
    </source>
</evidence>
<dbReference type="Proteomes" id="UP000076321">
    <property type="component" value="Unassembled WGS sequence"/>
</dbReference>
<reference evidence="11 13" key="2">
    <citation type="submission" date="2016-11" db="EMBL/GenBank/DDBJ databases">
        <title>Genome sequencing of Amycolatopsis regifaucium.</title>
        <authorList>
            <person name="Mayilraj S."/>
            <person name="Kaur N."/>
        </authorList>
    </citation>
    <scope>NUCLEOTIDE SEQUENCE [LARGE SCALE GENOMIC DNA]</scope>
    <source>
        <strain evidence="11 13">GY080</strain>
    </source>
</reference>
<dbReference type="PANTHER" id="PTHR30509:SF9">
    <property type="entry name" value="MULTIDRUG RESISTANCE PROTEIN MDTO"/>
    <property type="match status" value="1"/>
</dbReference>
<name>A0A154MS43_9PSEU</name>
<dbReference type="PANTHER" id="PTHR30509">
    <property type="entry name" value="P-HYDROXYBENZOIC ACID EFFLUX PUMP SUBUNIT-RELATED"/>
    <property type="match status" value="1"/>
</dbReference>
<dbReference type="AlphaFoldDB" id="A0A154MS43"/>
<keyword evidence="4 8" id="KW-1133">Transmembrane helix</keyword>
<feature type="transmembrane region" description="Helical" evidence="8">
    <location>
        <begin position="120"/>
        <end position="138"/>
    </location>
</feature>
<accession>A0A154MS43</accession>
<feature type="transmembrane region" description="Helical" evidence="8">
    <location>
        <begin position="144"/>
        <end position="166"/>
    </location>
</feature>
<dbReference type="InterPro" id="IPR049453">
    <property type="entry name" value="Memb_transporter_dom"/>
</dbReference>
<keyword evidence="2" id="KW-1003">Cell membrane</keyword>
<dbReference type="EMBL" id="LOBU02000019">
    <property type="protein sequence ID" value="OKA05180.1"/>
    <property type="molecule type" value="Genomic_DNA"/>
</dbReference>
<keyword evidence="3 8" id="KW-0812">Transmembrane</keyword>
<feature type="transmembrane region" description="Helical" evidence="8">
    <location>
        <begin position="390"/>
        <end position="410"/>
    </location>
</feature>
<proteinExistence type="inferred from homology"/>
<feature type="transmembrane region" description="Helical" evidence="8">
    <location>
        <begin position="72"/>
        <end position="89"/>
    </location>
</feature>
<feature type="region of interest" description="Disordered" evidence="7">
    <location>
        <begin position="338"/>
        <end position="357"/>
    </location>
</feature>
<feature type="transmembrane region" description="Helical" evidence="8">
    <location>
        <begin position="462"/>
        <end position="482"/>
    </location>
</feature>
<comment type="subcellular location">
    <subcellularLocation>
        <location evidence="1">Cell membrane</location>
        <topology evidence="1">Multi-pass membrane protein</topology>
    </subcellularLocation>
</comment>
<feature type="transmembrane region" description="Helical" evidence="8">
    <location>
        <begin position="488"/>
        <end position="509"/>
    </location>
</feature>
<gene>
    <name evidence="11" type="ORF">ATP06_0227560</name>
    <name evidence="10" type="ORF">AVL48_27505</name>
</gene>
<evidence type="ECO:0000256" key="8">
    <source>
        <dbReference type="SAM" id="Phobius"/>
    </source>
</evidence>
<sequence>MSRITQATTDRLVASDPGLVRLRLGFSAVLSIIVAVLAILPFHQPLTITLVAAIAAMTSAFTVNDTTPGRQAVTLVLALVLGAASLTAASVGSAFPPLDSVVFVLLIFVAVYAQRFGSRGIALGSISFFLFFFAMFLQTHLKQVPVLLLALTIGIAANAVVRFVLLRRHTDAEFLRIRRAFRARLAAVVRAAEDYLAVGGSERTRKRLRTTNARLHETVLLIEDTAPEVTGADSVNRLRRRAIEVELAVQWLTITVQRTCAEELGEDVRDDLVARLRRFRSLIERDPRELPLISETEEFSKMLVEGSRIDEHAAAGDGIRRAIAELALADVRAQRVAEHDVSDTADDPEDPEEEKSSAFAYDNQTRSAIQAVVGGGLAVLGGELVSSQRWYWAVLTVFVVFIGSSTAGATFVKGVRRLGGTLIGIVGGLVLTLLVSGSVPATLALILVCVFGMVYMARVSQVIMAFFITSMLGLLYSLLGTFSLEVLWIRVAETAVGAAAGVLAAVVIVPVRTRAVMLDDVSTLLDELDEFVEKAAGLLSGAENVSVIEKSRDLDRAVDKVRTTIEPLTHPVNLSSRRDYGWHVLTTVETIAFRARHVAARSQAGLLVNEADRLMLYTGRIRENIAVLRKATSAPGGSGHGTLVRDDGTPVADRIDDPQARSVLTSLGHLDETVIALGRAFGVEATDPAPSAKG</sequence>
<dbReference type="EMBL" id="LQCI01000009">
    <property type="protein sequence ID" value="KZB86289.1"/>
    <property type="molecule type" value="Genomic_DNA"/>
</dbReference>
<evidence type="ECO:0000313" key="13">
    <source>
        <dbReference type="Proteomes" id="UP000186883"/>
    </source>
</evidence>
<evidence type="ECO:0000313" key="12">
    <source>
        <dbReference type="Proteomes" id="UP000076321"/>
    </source>
</evidence>
<evidence type="ECO:0000313" key="10">
    <source>
        <dbReference type="EMBL" id="KZB86289.1"/>
    </source>
</evidence>
<organism evidence="10 12">
    <name type="scientific">Amycolatopsis regifaucium</name>
    <dbReference type="NCBI Taxonomy" id="546365"/>
    <lineage>
        <taxon>Bacteria</taxon>
        <taxon>Bacillati</taxon>
        <taxon>Actinomycetota</taxon>
        <taxon>Actinomycetes</taxon>
        <taxon>Pseudonocardiales</taxon>
        <taxon>Pseudonocardiaceae</taxon>
        <taxon>Amycolatopsis</taxon>
    </lineage>
</organism>